<gene>
    <name evidence="4" type="ORF">BFS30_27260</name>
</gene>
<dbReference type="AlphaFoldDB" id="A0A1D7QPB4"/>
<evidence type="ECO:0000313" key="5">
    <source>
        <dbReference type="Proteomes" id="UP000094313"/>
    </source>
</evidence>
<feature type="transmembrane region" description="Helical" evidence="1">
    <location>
        <begin position="76"/>
        <end position="93"/>
    </location>
</feature>
<dbReference type="PANTHER" id="PTHR30273:SF2">
    <property type="entry name" value="PROTEIN FECR"/>
    <property type="match status" value="1"/>
</dbReference>
<keyword evidence="1" id="KW-0472">Membrane</keyword>
<reference evidence="4 5" key="1">
    <citation type="submission" date="2016-08" db="EMBL/GenBank/DDBJ databases">
        <authorList>
            <person name="Seilhamer J.J."/>
        </authorList>
    </citation>
    <scope>NUCLEOTIDE SEQUENCE [LARGE SCALE GENOMIC DNA]</scope>
    <source>
        <strain evidence="4 5">DX4</strain>
    </source>
</reference>
<name>A0A1D7QPB4_9SPHI</name>
<dbReference type="Proteomes" id="UP000094313">
    <property type="component" value="Chromosome"/>
</dbReference>
<dbReference type="PIRSF" id="PIRSF018266">
    <property type="entry name" value="FecR"/>
    <property type="match status" value="1"/>
</dbReference>
<sequence>MEPDQFKKLLARYIDGAANEEEQKLIEAWYHSYDKEDEAEPFSSAVEEEQVRQEMKSAIQAHRNPPLIKKISLRQFYRYAAVLAIALSAFFLGKPFLKKSAKPGLAQDFKLVETGAGAYKKVILEDSTIIHMNPGTRLRIPLSFAKSAERTVYLDQGLAFFEVTKDPQHPFTVYSGQVRTLVLGTKFSLNRQIAALTEVSVSEGKVRVSHGEDRLDDLIPGKRLRYNSENKQWKVGDFATREHQTWFQNVINLNHASFDELAKIIRINYGVKIRSGNKQTAGYVYNLQIRSSRSLTETLKIICSVHQNKYRRIKNEIVIY</sequence>
<feature type="domain" description="FecR protein" evidence="2">
    <location>
        <begin position="112"/>
        <end position="207"/>
    </location>
</feature>
<keyword evidence="5" id="KW-1185">Reference proteome</keyword>
<evidence type="ECO:0000259" key="3">
    <source>
        <dbReference type="Pfam" id="PF16344"/>
    </source>
</evidence>
<dbReference type="InterPro" id="IPR032508">
    <property type="entry name" value="FecR_C"/>
</dbReference>
<dbReference type="Gene3D" id="2.60.120.1440">
    <property type="match status" value="1"/>
</dbReference>
<proteinExistence type="predicted"/>
<dbReference type="PANTHER" id="PTHR30273">
    <property type="entry name" value="PERIPLASMIC SIGNAL SENSOR AND SIGMA FACTOR ACTIVATOR FECR-RELATED"/>
    <property type="match status" value="1"/>
</dbReference>
<dbReference type="Pfam" id="PF16344">
    <property type="entry name" value="FecR_C"/>
    <property type="match status" value="1"/>
</dbReference>
<evidence type="ECO:0000256" key="1">
    <source>
        <dbReference type="SAM" id="Phobius"/>
    </source>
</evidence>
<dbReference type="InterPro" id="IPR012373">
    <property type="entry name" value="Ferrdict_sens_TM"/>
</dbReference>
<dbReference type="GO" id="GO:0016989">
    <property type="term" value="F:sigma factor antagonist activity"/>
    <property type="evidence" value="ECO:0007669"/>
    <property type="project" value="TreeGrafter"/>
</dbReference>
<evidence type="ECO:0000313" key="4">
    <source>
        <dbReference type="EMBL" id="AOM80530.1"/>
    </source>
</evidence>
<evidence type="ECO:0000259" key="2">
    <source>
        <dbReference type="Pfam" id="PF04773"/>
    </source>
</evidence>
<dbReference type="Gene3D" id="3.55.50.30">
    <property type="match status" value="1"/>
</dbReference>
<protein>
    <recommendedName>
        <fullName evidence="6">Ferric-dicitrate binding protein FerR, regulates iron transport through sigma-19</fullName>
    </recommendedName>
</protein>
<accession>A0A1D7QPB4</accession>
<feature type="domain" description="Protein FecR C-terminal" evidence="3">
    <location>
        <begin position="251"/>
        <end position="319"/>
    </location>
</feature>
<dbReference type="OrthoDB" id="1452822at2"/>
<organism evidence="4 5">
    <name type="scientific">Pedobacter steynii</name>
    <dbReference type="NCBI Taxonomy" id="430522"/>
    <lineage>
        <taxon>Bacteria</taxon>
        <taxon>Pseudomonadati</taxon>
        <taxon>Bacteroidota</taxon>
        <taxon>Sphingobacteriia</taxon>
        <taxon>Sphingobacteriales</taxon>
        <taxon>Sphingobacteriaceae</taxon>
        <taxon>Pedobacter</taxon>
    </lineage>
</organism>
<evidence type="ECO:0008006" key="6">
    <source>
        <dbReference type="Google" id="ProtNLM"/>
    </source>
</evidence>
<dbReference type="InterPro" id="IPR006860">
    <property type="entry name" value="FecR"/>
</dbReference>
<dbReference type="Pfam" id="PF04773">
    <property type="entry name" value="FecR"/>
    <property type="match status" value="1"/>
</dbReference>
<keyword evidence="1" id="KW-1133">Transmembrane helix</keyword>
<keyword evidence="1" id="KW-0812">Transmembrane</keyword>
<dbReference type="KEGG" id="psty:BFS30_27260"/>
<dbReference type="EMBL" id="CP017141">
    <property type="protein sequence ID" value="AOM80530.1"/>
    <property type="molecule type" value="Genomic_DNA"/>
</dbReference>
<dbReference type="RefSeq" id="WP_069382188.1">
    <property type="nucleotide sequence ID" value="NZ_CP017141.1"/>
</dbReference>